<dbReference type="Gene3D" id="3.30.310.200">
    <property type="match status" value="1"/>
</dbReference>
<evidence type="ECO:0000259" key="13">
    <source>
        <dbReference type="PROSITE" id="PS51424"/>
    </source>
</evidence>
<gene>
    <name evidence="14" type="ORF">MSMAS_1558</name>
</gene>
<dbReference type="InterPro" id="IPR036388">
    <property type="entry name" value="WH-like_DNA-bd_sf"/>
</dbReference>
<dbReference type="Gene3D" id="3.80.10.10">
    <property type="entry name" value="Ribonuclease Inhibitor"/>
    <property type="match status" value="2"/>
</dbReference>
<dbReference type="Gene3D" id="3.40.50.300">
    <property type="entry name" value="P-loop containing nucleotide triphosphate hydrolases"/>
    <property type="match status" value="1"/>
</dbReference>
<evidence type="ECO:0000256" key="9">
    <source>
        <dbReference type="ARBA" id="ARBA00023134"/>
    </source>
</evidence>
<dbReference type="GO" id="GO:0005525">
    <property type="term" value="F:GTP binding"/>
    <property type="evidence" value="ECO:0007669"/>
    <property type="project" value="InterPro"/>
</dbReference>
<evidence type="ECO:0000256" key="12">
    <source>
        <dbReference type="SAM" id="Coils"/>
    </source>
</evidence>
<evidence type="ECO:0000313" key="15">
    <source>
        <dbReference type="Proteomes" id="UP000033097"/>
    </source>
</evidence>
<keyword evidence="3" id="KW-0433">Leucine-rich repeat</keyword>
<keyword evidence="9" id="KW-0342">GTP-binding</keyword>
<proteinExistence type="predicted"/>
<dbReference type="GO" id="GO:0003924">
    <property type="term" value="F:GTPase activity"/>
    <property type="evidence" value="ECO:0007669"/>
    <property type="project" value="InterPro"/>
</dbReference>
<dbReference type="SUPFAM" id="SSF52058">
    <property type="entry name" value="L domain-like"/>
    <property type="match status" value="1"/>
</dbReference>
<evidence type="ECO:0000256" key="10">
    <source>
        <dbReference type="ARBA" id="ARBA00047899"/>
    </source>
</evidence>
<name>A0A0E3RI66_METMZ</name>
<dbReference type="InterPro" id="IPR057263">
    <property type="entry name" value="COR-B"/>
</dbReference>
<dbReference type="STRING" id="213585.MSMAS_1558"/>
<keyword evidence="7" id="KW-0418">Kinase</keyword>
<keyword evidence="2" id="KW-0723">Serine/threonine-protein kinase</keyword>
<dbReference type="InterPro" id="IPR027417">
    <property type="entry name" value="P-loop_NTPase"/>
</dbReference>
<dbReference type="SMART" id="SM00365">
    <property type="entry name" value="LRR_SD22"/>
    <property type="match status" value="6"/>
</dbReference>
<evidence type="ECO:0000256" key="6">
    <source>
        <dbReference type="ARBA" id="ARBA00022741"/>
    </source>
</evidence>
<organism evidence="14 15">
    <name type="scientific">Methanosarcina mazei S-6</name>
    <dbReference type="NCBI Taxonomy" id="213585"/>
    <lineage>
        <taxon>Archaea</taxon>
        <taxon>Methanobacteriati</taxon>
        <taxon>Methanobacteriota</taxon>
        <taxon>Stenosarchaea group</taxon>
        <taxon>Methanomicrobia</taxon>
        <taxon>Methanosarcinales</taxon>
        <taxon>Methanosarcinaceae</taxon>
        <taxon>Methanosarcina</taxon>
    </lineage>
</organism>
<reference evidence="14 15" key="1">
    <citation type="submission" date="2014-07" db="EMBL/GenBank/DDBJ databases">
        <title>Methanogenic archaea and the global carbon cycle.</title>
        <authorList>
            <person name="Henriksen J.R."/>
            <person name="Luke J."/>
            <person name="Reinhart S."/>
            <person name="Benedict M.N."/>
            <person name="Youngblut N.D."/>
            <person name="Metcalf M.E."/>
            <person name="Whitaker R.J."/>
            <person name="Metcalf W.W."/>
        </authorList>
    </citation>
    <scope>NUCLEOTIDE SEQUENCE [LARGE SCALE GENOMIC DNA]</scope>
    <source>
        <strain evidence="14 15">S-6</strain>
    </source>
</reference>
<dbReference type="FunFam" id="3.80.10.10:FF:000383">
    <property type="entry name" value="Leucine-rich repeat receptor protein kinase EMS1"/>
    <property type="match status" value="1"/>
</dbReference>
<dbReference type="PRINTS" id="PR00019">
    <property type="entry name" value="LEURICHRPT"/>
</dbReference>
<dbReference type="InterPro" id="IPR055414">
    <property type="entry name" value="LRR_R13L4/SHOC2-like"/>
</dbReference>
<keyword evidence="4" id="KW-0808">Transferase</keyword>
<dbReference type="InterPro" id="IPR032171">
    <property type="entry name" value="COR-A"/>
</dbReference>
<dbReference type="KEGG" id="mmj:MSMAS_1558"/>
<dbReference type="InterPro" id="IPR032675">
    <property type="entry name" value="LRR_dom_sf"/>
</dbReference>
<dbReference type="InterPro" id="IPR001806">
    <property type="entry name" value="Small_GTPase"/>
</dbReference>
<dbReference type="InterPro" id="IPR005225">
    <property type="entry name" value="Small_GTP-bd"/>
</dbReference>
<dbReference type="Pfam" id="PF08477">
    <property type="entry name" value="Roc"/>
    <property type="match status" value="1"/>
</dbReference>
<keyword evidence="6" id="KW-0547">Nucleotide-binding</keyword>
<evidence type="ECO:0000256" key="3">
    <source>
        <dbReference type="ARBA" id="ARBA00022614"/>
    </source>
</evidence>
<evidence type="ECO:0000256" key="8">
    <source>
        <dbReference type="ARBA" id="ARBA00022840"/>
    </source>
</evidence>
<dbReference type="PROSITE" id="PS51424">
    <property type="entry name" value="ROC"/>
    <property type="match status" value="1"/>
</dbReference>
<evidence type="ECO:0000256" key="1">
    <source>
        <dbReference type="ARBA" id="ARBA00012513"/>
    </source>
</evidence>
<comment type="catalytic activity">
    <reaction evidence="11">
        <text>L-seryl-[protein] + ATP = O-phospho-L-seryl-[protein] + ADP + H(+)</text>
        <dbReference type="Rhea" id="RHEA:17989"/>
        <dbReference type="Rhea" id="RHEA-COMP:9863"/>
        <dbReference type="Rhea" id="RHEA-COMP:11604"/>
        <dbReference type="ChEBI" id="CHEBI:15378"/>
        <dbReference type="ChEBI" id="CHEBI:29999"/>
        <dbReference type="ChEBI" id="CHEBI:30616"/>
        <dbReference type="ChEBI" id="CHEBI:83421"/>
        <dbReference type="ChEBI" id="CHEBI:456216"/>
        <dbReference type="EC" id="2.7.11.1"/>
    </reaction>
</comment>
<evidence type="ECO:0000256" key="11">
    <source>
        <dbReference type="ARBA" id="ARBA00048679"/>
    </source>
</evidence>
<dbReference type="NCBIfam" id="TIGR00231">
    <property type="entry name" value="small_GTP"/>
    <property type="match status" value="1"/>
</dbReference>
<dbReference type="Gene3D" id="1.10.10.10">
    <property type="entry name" value="Winged helix-like DNA-binding domain superfamily/Winged helix DNA-binding domain"/>
    <property type="match status" value="1"/>
</dbReference>
<dbReference type="InterPro" id="IPR020859">
    <property type="entry name" value="ROC"/>
</dbReference>
<dbReference type="SMART" id="SM00175">
    <property type="entry name" value="RAB"/>
    <property type="match status" value="1"/>
</dbReference>
<dbReference type="SUPFAM" id="SSF52540">
    <property type="entry name" value="P-loop containing nucleoside triphosphate hydrolases"/>
    <property type="match status" value="1"/>
</dbReference>
<dbReference type="PANTHER" id="PTHR48051">
    <property type="match status" value="1"/>
</dbReference>
<dbReference type="InterPro" id="IPR001611">
    <property type="entry name" value="Leu-rich_rpt"/>
</dbReference>
<dbReference type="InterPro" id="IPR003591">
    <property type="entry name" value="Leu-rich_rpt_typical-subtyp"/>
</dbReference>
<evidence type="ECO:0000256" key="2">
    <source>
        <dbReference type="ARBA" id="ARBA00022527"/>
    </source>
</evidence>
<evidence type="ECO:0000313" key="14">
    <source>
        <dbReference type="EMBL" id="AKB64754.1"/>
    </source>
</evidence>
<feature type="coiled-coil region" evidence="12">
    <location>
        <begin position="839"/>
        <end position="870"/>
    </location>
</feature>
<dbReference type="PROSITE" id="PS51450">
    <property type="entry name" value="LRR"/>
    <property type="match status" value="6"/>
</dbReference>
<sequence length="935" mass="107435">MTKEKVIQLIKEASKKNSIVLYLDGYNLTELPSEIGRLDNLKELNLYGNDLTELSPEIGKLKSLTELNLSRNHLTLLPPEIGELEHLIKLYSFYSQLIQLPSEIGKLKNLREIDLTGNQLTLLPSEIGELTKLTKLSLCHNNLKQLPSEIGKLENLENLDISNNQLTQLSPEISGLRNLVRLSLCHNNLTQLPQEIGKLENLEDLDISYNQLTQIPPEIGKFKDLKNLYLSGNHLTQLPPEIKKLKKLVKLDLSENEFTELPTEIAELTELKQLDVSYNPLISPPPEIVSMGLSSILTYLRQLKQSKTTENNEAKLILVGNGEVGKTCLTHRLITNEFAEDGITEGINISKWSTKAPDSSNSIIKLNIWDFGGQEIYHATHQFFLTTRSVYLLVWNARKAKDFNNIYSWLHTIEAFGGDSPIILVMSKMNESDDDLNLKDLKNKFPQIVNNFKIDSKDGKGISILKEAISKTAWNLPLMRASWFDSWYKVRGKLEGLKDYWISFDEFYDICVSEGLDEENINTLDGYLHELGVILHFDDRLESMVILKPEWVTGAFYKILSTKSVLQREGKLLYSELRQIWDRETYPSNIYPQLMDLMNKFELAYELPDESSYLIPELLPKNAPNFIWDEKDNLCFFYCYDYFLPPGIITRFIVRMHPDIEKKENEMPMCWREGVVLKLENSHALVEMKPDEKRIEIRIKGDNKREALGVICNHLDHINASIKKIKLNKEIPCNCSTNCPQRYPYEGLLKAETEKLENTICFSSSKQVSISSLLYGYKHIENKYKGNYEFGGKTPIVLINQVQTSSEANSISKAELKSEININVNIDLKVELPYIRAEFDSLKDELENLNSKLDRDMETIQDSLDEININSDKEKIVKPFNKLYRFLNKLADPNSDYNKVIKGTQKGIEIVQKVGRSYNKFAQWLAMPQIPDLFL</sequence>
<dbReference type="PANTHER" id="PTHR48051:SF1">
    <property type="entry name" value="RAS SUPPRESSOR PROTEIN 1"/>
    <property type="match status" value="1"/>
</dbReference>
<evidence type="ECO:0000256" key="4">
    <source>
        <dbReference type="ARBA" id="ARBA00022679"/>
    </source>
</evidence>
<dbReference type="Pfam" id="PF25497">
    <property type="entry name" value="COR-B"/>
    <property type="match status" value="1"/>
</dbReference>
<dbReference type="GO" id="GO:0005524">
    <property type="term" value="F:ATP binding"/>
    <property type="evidence" value="ECO:0007669"/>
    <property type="project" value="UniProtKB-KW"/>
</dbReference>
<dbReference type="EMBL" id="CP009512">
    <property type="protein sequence ID" value="AKB64754.1"/>
    <property type="molecule type" value="Genomic_DNA"/>
</dbReference>
<dbReference type="PROSITE" id="PS51421">
    <property type="entry name" value="RAS"/>
    <property type="match status" value="1"/>
</dbReference>
<dbReference type="PRINTS" id="PR00449">
    <property type="entry name" value="RASTRNSFRMNG"/>
</dbReference>
<dbReference type="Pfam" id="PF16095">
    <property type="entry name" value="COR-A"/>
    <property type="match status" value="1"/>
</dbReference>
<keyword evidence="12" id="KW-0175">Coiled coil</keyword>
<dbReference type="RefSeq" id="WP_052728060.1">
    <property type="nucleotide sequence ID" value="NZ_CP009512.1"/>
</dbReference>
<dbReference type="Gene3D" id="3.30.70.1390">
    <property type="entry name" value="ROC domain from the Parkinson's disease-associated leucine-rich repeat kinase 2"/>
    <property type="match status" value="1"/>
</dbReference>
<dbReference type="SMART" id="SM00369">
    <property type="entry name" value="LRR_TYP"/>
    <property type="match status" value="10"/>
</dbReference>
<dbReference type="GeneID" id="24839230"/>
<dbReference type="HOGENOM" id="CLU_006878_0_0_2"/>
<keyword evidence="5" id="KW-0677">Repeat</keyword>
<dbReference type="Gene3D" id="1.10.10.2200">
    <property type="match status" value="1"/>
</dbReference>
<dbReference type="Pfam" id="PF23598">
    <property type="entry name" value="LRR_14"/>
    <property type="match status" value="1"/>
</dbReference>
<keyword evidence="8" id="KW-0067">ATP-binding</keyword>
<accession>A0A0E3RI66</accession>
<dbReference type="InterPro" id="IPR050216">
    <property type="entry name" value="LRR_domain-containing"/>
</dbReference>
<dbReference type="AlphaFoldDB" id="A0A0E3RI66"/>
<comment type="catalytic activity">
    <reaction evidence="10">
        <text>L-threonyl-[protein] + ATP = O-phospho-L-threonyl-[protein] + ADP + H(+)</text>
        <dbReference type="Rhea" id="RHEA:46608"/>
        <dbReference type="Rhea" id="RHEA-COMP:11060"/>
        <dbReference type="Rhea" id="RHEA-COMP:11605"/>
        <dbReference type="ChEBI" id="CHEBI:15378"/>
        <dbReference type="ChEBI" id="CHEBI:30013"/>
        <dbReference type="ChEBI" id="CHEBI:30616"/>
        <dbReference type="ChEBI" id="CHEBI:61977"/>
        <dbReference type="ChEBI" id="CHEBI:456216"/>
        <dbReference type="EC" id="2.7.11.1"/>
    </reaction>
</comment>
<dbReference type="GO" id="GO:0004674">
    <property type="term" value="F:protein serine/threonine kinase activity"/>
    <property type="evidence" value="ECO:0007669"/>
    <property type="project" value="UniProtKB-KW"/>
</dbReference>
<dbReference type="Proteomes" id="UP000033097">
    <property type="component" value="Chromosome"/>
</dbReference>
<dbReference type="SMART" id="SM00364">
    <property type="entry name" value="LRR_BAC"/>
    <property type="match status" value="6"/>
</dbReference>
<dbReference type="PROSITE" id="PS51419">
    <property type="entry name" value="RAB"/>
    <property type="match status" value="1"/>
</dbReference>
<protein>
    <recommendedName>
        <fullName evidence="1">non-specific serine/threonine protein kinase</fullName>
        <ecNumber evidence="1">2.7.11.1</ecNumber>
    </recommendedName>
</protein>
<dbReference type="PATRIC" id="fig|213585.10.peg.1976"/>
<evidence type="ECO:0000256" key="5">
    <source>
        <dbReference type="ARBA" id="ARBA00022737"/>
    </source>
</evidence>
<dbReference type="Pfam" id="PF13855">
    <property type="entry name" value="LRR_8"/>
    <property type="match status" value="1"/>
</dbReference>
<feature type="domain" description="Roc" evidence="13">
    <location>
        <begin position="307"/>
        <end position="476"/>
    </location>
</feature>
<dbReference type="EC" id="2.7.11.1" evidence="1"/>
<dbReference type="GO" id="GO:0005737">
    <property type="term" value="C:cytoplasm"/>
    <property type="evidence" value="ECO:0007669"/>
    <property type="project" value="TreeGrafter"/>
</dbReference>
<evidence type="ECO:0000256" key="7">
    <source>
        <dbReference type="ARBA" id="ARBA00022777"/>
    </source>
</evidence>